<dbReference type="EMBL" id="JAOBYN010000009">
    <property type="protein sequence ID" value="MDH1055405.1"/>
    <property type="molecule type" value="Genomic_DNA"/>
</dbReference>
<sequence length="137" mass="15300">MNIKSFAFAVACTLLVGCDSSSTETVRGGGAQKTETAIYFPDGGGIDFSKAAISQDKGEGWAFNEYILDQDWPTLYSAIYSIMKEQGYTEEAIKYLDFQGGVGYFKKDGKGKKVFYRYKFVKTAAGEKLLLRVSWYR</sequence>
<evidence type="ECO:0008006" key="3">
    <source>
        <dbReference type="Google" id="ProtNLM"/>
    </source>
</evidence>
<proteinExistence type="predicted"/>
<dbReference type="AlphaFoldDB" id="A0AA42N281"/>
<organism evidence="1 2">
    <name type="scientific">Aquipseudomonas alcaligenes</name>
    <name type="common">Pseudomonas alcaligenes</name>
    <dbReference type="NCBI Taxonomy" id="43263"/>
    <lineage>
        <taxon>Bacteria</taxon>
        <taxon>Pseudomonadati</taxon>
        <taxon>Pseudomonadota</taxon>
        <taxon>Gammaproteobacteria</taxon>
        <taxon>Pseudomonadales</taxon>
        <taxon>Pseudomonadaceae</taxon>
        <taxon>Aquipseudomonas</taxon>
    </lineage>
</organism>
<dbReference type="Proteomes" id="UP001158730">
    <property type="component" value="Unassembled WGS sequence"/>
</dbReference>
<evidence type="ECO:0000313" key="2">
    <source>
        <dbReference type="Proteomes" id="UP001158730"/>
    </source>
</evidence>
<evidence type="ECO:0000313" key="1">
    <source>
        <dbReference type="EMBL" id="MDH1055405.1"/>
    </source>
</evidence>
<gene>
    <name evidence="1" type="ORF">N5C05_11630</name>
</gene>
<comment type="caution">
    <text evidence="1">The sequence shown here is derived from an EMBL/GenBank/DDBJ whole genome shotgun (WGS) entry which is preliminary data.</text>
</comment>
<dbReference type="RefSeq" id="WP_280054039.1">
    <property type="nucleotide sequence ID" value="NZ_JAOBYN010000009.1"/>
</dbReference>
<name>A0AA42N281_AQUAC</name>
<dbReference type="PROSITE" id="PS51257">
    <property type="entry name" value="PROKAR_LIPOPROTEIN"/>
    <property type="match status" value="1"/>
</dbReference>
<reference evidence="1" key="1">
    <citation type="submission" date="2022-09" db="EMBL/GenBank/DDBJ databases">
        <title>Intensive care unit water sources are persistently colonized with multi-drug resistant bacteria and are the site of extensive horizontal gene transfer of antibiotic resistance genes.</title>
        <authorList>
            <person name="Diorio-Toth L."/>
        </authorList>
    </citation>
    <scope>NUCLEOTIDE SEQUENCE</scope>
    <source>
        <strain evidence="1">GD03990</strain>
    </source>
</reference>
<protein>
    <recommendedName>
        <fullName evidence="3">Lipoprotein</fullName>
    </recommendedName>
</protein>
<accession>A0AA42N281</accession>